<evidence type="ECO:0000256" key="2">
    <source>
        <dbReference type="ARBA" id="ARBA00022989"/>
    </source>
</evidence>
<keyword evidence="1 4" id="KW-0812">Transmembrane</keyword>
<comment type="subcellular location">
    <subcellularLocation>
        <location evidence="4">Membrane</location>
        <topology evidence="4">Multi-pass membrane protein</topology>
    </subcellularLocation>
</comment>
<dbReference type="GO" id="GO:0005375">
    <property type="term" value="F:copper ion transmembrane transporter activity"/>
    <property type="evidence" value="ECO:0007669"/>
    <property type="project" value="UniProtKB-UniRule"/>
</dbReference>
<dbReference type="OrthoDB" id="161814at2759"/>
<protein>
    <recommendedName>
        <fullName evidence="4">Copper transport protein</fullName>
    </recommendedName>
</protein>
<dbReference type="GO" id="GO:0016020">
    <property type="term" value="C:membrane"/>
    <property type="evidence" value="ECO:0007669"/>
    <property type="project" value="UniProtKB-SubCell"/>
</dbReference>
<dbReference type="AlphaFoldDB" id="A0A0C3CN09"/>
<dbReference type="STRING" id="686832.A0A0C3CN09"/>
<gene>
    <name evidence="5" type="ORF">M413DRAFT_442177</name>
</gene>
<evidence type="ECO:0000256" key="3">
    <source>
        <dbReference type="ARBA" id="ARBA00023136"/>
    </source>
</evidence>
<evidence type="ECO:0000313" key="5">
    <source>
        <dbReference type="EMBL" id="KIM45509.1"/>
    </source>
</evidence>
<dbReference type="Proteomes" id="UP000053424">
    <property type="component" value="Unassembled WGS sequence"/>
</dbReference>
<sequence length="194" mass="21010">MDHGGHGGHDMPMTPKCKMNMLWNTDIIDSCIVFRSWHISSKTAFVYSCLAIIALGIFYEYLRGLQRKLDYHIALSLSKGKGRGRNNGGGNSGRESPVGSGILEETGLLSGHRLLRSSLTGTPVPPLSRALRATLYGASVFLSFFLMLVFMTYNAYLIASVVIGAALGHYIFGSTMNIDAILSDSSSNKGMACH</sequence>
<name>A0A0C3CN09_HEBCY</name>
<dbReference type="Pfam" id="PF04145">
    <property type="entry name" value="Ctr"/>
    <property type="match status" value="1"/>
</dbReference>
<dbReference type="PANTHER" id="PTHR12483:SF115">
    <property type="entry name" value="COPPER TRANSPORT PROTEIN"/>
    <property type="match status" value="1"/>
</dbReference>
<evidence type="ECO:0000313" key="6">
    <source>
        <dbReference type="Proteomes" id="UP000053424"/>
    </source>
</evidence>
<reference evidence="6" key="2">
    <citation type="submission" date="2015-01" db="EMBL/GenBank/DDBJ databases">
        <title>Evolutionary Origins and Diversification of the Mycorrhizal Mutualists.</title>
        <authorList>
            <consortium name="DOE Joint Genome Institute"/>
            <consortium name="Mycorrhizal Genomics Consortium"/>
            <person name="Kohler A."/>
            <person name="Kuo A."/>
            <person name="Nagy L.G."/>
            <person name="Floudas D."/>
            <person name="Copeland A."/>
            <person name="Barry K.W."/>
            <person name="Cichocki N."/>
            <person name="Veneault-Fourrey C."/>
            <person name="LaButti K."/>
            <person name="Lindquist E.A."/>
            <person name="Lipzen A."/>
            <person name="Lundell T."/>
            <person name="Morin E."/>
            <person name="Murat C."/>
            <person name="Riley R."/>
            <person name="Ohm R."/>
            <person name="Sun H."/>
            <person name="Tunlid A."/>
            <person name="Henrissat B."/>
            <person name="Grigoriev I.V."/>
            <person name="Hibbett D.S."/>
            <person name="Martin F."/>
        </authorList>
    </citation>
    <scope>NUCLEOTIDE SEQUENCE [LARGE SCALE GENOMIC DNA]</scope>
    <source>
        <strain evidence="6">h7</strain>
    </source>
</reference>
<dbReference type="EMBL" id="KN831772">
    <property type="protein sequence ID" value="KIM45509.1"/>
    <property type="molecule type" value="Genomic_DNA"/>
</dbReference>
<evidence type="ECO:0000256" key="4">
    <source>
        <dbReference type="RuleBase" id="RU367022"/>
    </source>
</evidence>
<dbReference type="HOGENOM" id="CLU_079690_4_0_1"/>
<evidence type="ECO:0000256" key="1">
    <source>
        <dbReference type="ARBA" id="ARBA00022692"/>
    </source>
</evidence>
<keyword evidence="6" id="KW-1185">Reference proteome</keyword>
<comment type="similarity">
    <text evidence="4">Belongs to the copper transporter (Ctr) (TC 1.A.56) family. SLC31A subfamily.</text>
</comment>
<dbReference type="InterPro" id="IPR007274">
    <property type="entry name" value="Cop_transporter"/>
</dbReference>
<keyword evidence="4" id="KW-0187">Copper transport</keyword>
<reference evidence="5 6" key="1">
    <citation type="submission" date="2014-04" db="EMBL/GenBank/DDBJ databases">
        <authorList>
            <consortium name="DOE Joint Genome Institute"/>
            <person name="Kuo A."/>
            <person name="Gay G."/>
            <person name="Dore J."/>
            <person name="Kohler A."/>
            <person name="Nagy L.G."/>
            <person name="Floudas D."/>
            <person name="Copeland A."/>
            <person name="Barry K.W."/>
            <person name="Cichocki N."/>
            <person name="Veneault-Fourrey C."/>
            <person name="LaButti K."/>
            <person name="Lindquist E.A."/>
            <person name="Lipzen A."/>
            <person name="Lundell T."/>
            <person name="Morin E."/>
            <person name="Murat C."/>
            <person name="Sun H."/>
            <person name="Tunlid A."/>
            <person name="Henrissat B."/>
            <person name="Grigoriev I.V."/>
            <person name="Hibbett D.S."/>
            <person name="Martin F."/>
            <person name="Nordberg H.P."/>
            <person name="Cantor M.N."/>
            <person name="Hua S.X."/>
        </authorList>
    </citation>
    <scope>NUCLEOTIDE SEQUENCE [LARGE SCALE GENOMIC DNA]</scope>
    <source>
        <strain evidence="6">h7</strain>
    </source>
</reference>
<keyword evidence="4" id="KW-0186">Copper</keyword>
<accession>A0A0C3CN09</accession>
<feature type="transmembrane region" description="Helical" evidence="4">
    <location>
        <begin position="44"/>
        <end position="62"/>
    </location>
</feature>
<dbReference type="PANTHER" id="PTHR12483">
    <property type="entry name" value="SOLUTE CARRIER FAMILY 31 COPPER TRANSPORTERS"/>
    <property type="match status" value="1"/>
</dbReference>
<proteinExistence type="inferred from homology"/>
<keyword evidence="2 4" id="KW-1133">Transmembrane helix</keyword>
<organism evidence="5 6">
    <name type="scientific">Hebeloma cylindrosporum</name>
    <dbReference type="NCBI Taxonomy" id="76867"/>
    <lineage>
        <taxon>Eukaryota</taxon>
        <taxon>Fungi</taxon>
        <taxon>Dikarya</taxon>
        <taxon>Basidiomycota</taxon>
        <taxon>Agaricomycotina</taxon>
        <taxon>Agaricomycetes</taxon>
        <taxon>Agaricomycetidae</taxon>
        <taxon>Agaricales</taxon>
        <taxon>Agaricineae</taxon>
        <taxon>Hymenogastraceae</taxon>
        <taxon>Hebeloma</taxon>
    </lineage>
</organism>
<keyword evidence="4" id="KW-0406">Ion transport</keyword>
<keyword evidence="3 4" id="KW-0472">Membrane</keyword>
<keyword evidence="4" id="KW-0813">Transport</keyword>